<feature type="compositionally biased region" description="Basic residues" evidence="1">
    <location>
        <begin position="422"/>
        <end position="447"/>
    </location>
</feature>
<proteinExistence type="predicted"/>
<evidence type="ECO:0000313" key="2">
    <source>
        <dbReference type="EMBL" id="KAK1930391.1"/>
    </source>
</evidence>
<organism evidence="2 3">
    <name type="scientific">Phytophthora citrophthora</name>
    <dbReference type="NCBI Taxonomy" id="4793"/>
    <lineage>
        <taxon>Eukaryota</taxon>
        <taxon>Sar</taxon>
        <taxon>Stramenopiles</taxon>
        <taxon>Oomycota</taxon>
        <taxon>Peronosporomycetes</taxon>
        <taxon>Peronosporales</taxon>
        <taxon>Peronosporaceae</taxon>
        <taxon>Phytophthora</taxon>
    </lineage>
</organism>
<evidence type="ECO:0000256" key="1">
    <source>
        <dbReference type="SAM" id="MobiDB-lite"/>
    </source>
</evidence>
<dbReference type="Proteomes" id="UP001259832">
    <property type="component" value="Unassembled WGS sequence"/>
</dbReference>
<gene>
    <name evidence="2" type="ORF">P3T76_014062</name>
</gene>
<dbReference type="AlphaFoldDB" id="A0AAD9G1L0"/>
<keyword evidence="3" id="KW-1185">Reference proteome</keyword>
<name>A0AAD9G1L0_9STRA</name>
<evidence type="ECO:0008006" key="4">
    <source>
        <dbReference type="Google" id="ProtNLM"/>
    </source>
</evidence>
<accession>A0AAD9G1L0</accession>
<reference evidence="2" key="1">
    <citation type="submission" date="2023-08" db="EMBL/GenBank/DDBJ databases">
        <title>Reference Genome Resource for the Citrus Pathogen Phytophthora citrophthora.</title>
        <authorList>
            <person name="Moller H."/>
            <person name="Coetzee B."/>
            <person name="Rose L.J."/>
            <person name="Van Niekerk J.M."/>
        </authorList>
    </citation>
    <scope>NUCLEOTIDE SEQUENCE</scope>
    <source>
        <strain evidence="2">STE-U-9442</strain>
    </source>
</reference>
<dbReference type="EMBL" id="JASMQC010000039">
    <property type="protein sequence ID" value="KAK1930391.1"/>
    <property type="molecule type" value="Genomic_DNA"/>
</dbReference>
<evidence type="ECO:0000313" key="3">
    <source>
        <dbReference type="Proteomes" id="UP001259832"/>
    </source>
</evidence>
<sequence>MPPQSSKRKKSTGTILEKNFKKGKSYSSVVCRLQTICHDSRLCEEIQRTALEMKQIQLEAWHLVNLHTLRCLESGLALPDFADKTFFDHCCSGVASTSKTNLIAQKNPDLWKSIVVYRSQRERAGLAEVEHKVGYGELKSEMREQMVVNAGVMIREPFRKRLRLYVQLRFGEIDNTMTKKQKAEKKNLVNAIIRACYNTEETELVEALEMRDVLTPNGSEWREQWIPWPNHIKENGMGFYVRLLWEFLDVVERRMETDPNEKGVRVFTLFPVSSTFSSAHITLNGSTLAGFYSRIPDHHFGLPHIPVTAASFRASRWEVMRHAFGITRFETMMEGSPLTKGEFAQLSVEEKYAHASRLFANQVTTDGYSASVLLFGPKRVSPDKSDDPVVPVGYVPNVVIGLDPGMRALVTAVREDVGTRVRPQRRKKRQCGRHGDKKRKRKKANRPRWIRRAKIPRQRNARDIVQVTTREYRHLAGFNRFRAWNDGLRKRHPQYQATIANMPSFKTACFATYVSRLEYFWQNVAFLLQFYSDRPFLKWKFFRKRMSRVAVDAIAKRIVPAAGKDVCVAYGDWSKRSGIKGHASSPVKGLKEALRKRATVVSMDEFRTSKLCSQCHQSLSPVRYAVDTKLPKRRKCKGVVLVRNRAEVQFEERVCHGVLRCDEGSCSALYWDRDVNAAINMVELLKSEILGLGRMESFVRA</sequence>
<comment type="caution">
    <text evidence="2">The sequence shown here is derived from an EMBL/GenBank/DDBJ whole genome shotgun (WGS) entry which is preliminary data.</text>
</comment>
<protein>
    <recommendedName>
        <fullName evidence="4">DNA phosphorothioation-dependent restriction protein DptG</fullName>
    </recommendedName>
</protein>
<feature type="region of interest" description="Disordered" evidence="1">
    <location>
        <begin position="418"/>
        <end position="447"/>
    </location>
</feature>